<keyword evidence="1" id="KW-0547">Nucleotide-binding</keyword>
<sequence>MAMEFVTLSSRMSSRQGNFIYTFEDGRVIQRSHATVQDDVRAACTALISWGLNAGMRVGIRAPNSYLWIVYDLALLELGAVTVAFTDDFAGASPKDMRDKYSLSLLLVPASERGNHPAEDTYIVGLGADNAGARVFDLNPRYERDSSDNRWMVFSSGSAGGLKGLLLSRKGIEANIAGLTGAVGPRPDDCLLLFLPISNFQQRLMYYAALWYGFDLIVTEPSRLFRALKELRPTILIAPPSLYEAFETRFDNMLWWKRTAARLAAAAVGVLPVDAVREKLARLIFMPAHKMLGGRMRMMVTGMAPIKRSTLELFVLMQLPLYETYGLSEAGSVALNVPGARKIGSVGRLLPGIQIEIAEDGELIIHREHAQALGYFESAPGENEQTFIGGSRIASGDIGRFDADGYLYLLGRKKEIIVTAGGEKVHPEALEAEIDACSDVARSVVFASPGSPSISAVVLPKHPMNAEAKVRIKRFVDELNERRPSRSVSQVIFTDMVFSRENGFLRPNLKLDRKKIAAHFQPISEAAVA</sequence>
<dbReference type="Pfam" id="PF00501">
    <property type="entry name" value="AMP-binding"/>
    <property type="match status" value="1"/>
</dbReference>
<dbReference type="PANTHER" id="PTHR43272:SF33">
    <property type="entry name" value="AMP-BINDING DOMAIN-CONTAINING PROTEIN-RELATED"/>
    <property type="match status" value="1"/>
</dbReference>
<dbReference type="GO" id="GO:0005524">
    <property type="term" value="F:ATP binding"/>
    <property type="evidence" value="ECO:0007669"/>
    <property type="project" value="UniProtKB-KW"/>
</dbReference>
<proteinExistence type="predicted"/>
<feature type="domain" description="AMP-dependent synthetase/ligase" evidence="4">
    <location>
        <begin position="28"/>
        <end position="361"/>
    </location>
</feature>
<gene>
    <name evidence="5" type="ORF">D7V93_20635</name>
</gene>
<dbReference type="GO" id="GO:0016020">
    <property type="term" value="C:membrane"/>
    <property type="evidence" value="ECO:0007669"/>
    <property type="project" value="TreeGrafter"/>
</dbReference>
<organism evidence="5 6">
    <name type="scientific">Corallococcus llansteffanensis</name>
    <dbReference type="NCBI Taxonomy" id="2316731"/>
    <lineage>
        <taxon>Bacteria</taxon>
        <taxon>Pseudomonadati</taxon>
        <taxon>Myxococcota</taxon>
        <taxon>Myxococcia</taxon>
        <taxon>Myxococcales</taxon>
        <taxon>Cystobacterineae</taxon>
        <taxon>Myxococcaceae</taxon>
        <taxon>Corallococcus</taxon>
    </lineage>
</organism>
<dbReference type="PANTHER" id="PTHR43272">
    <property type="entry name" value="LONG-CHAIN-FATTY-ACID--COA LIGASE"/>
    <property type="match status" value="1"/>
</dbReference>
<dbReference type="GO" id="GO:0004467">
    <property type="term" value="F:long-chain fatty acid-CoA ligase activity"/>
    <property type="evidence" value="ECO:0007669"/>
    <property type="project" value="UniProtKB-EC"/>
</dbReference>
<evidence type="ECO:0000256" key="1">
    <source>
        <dbReference type="ARBA" id="ARBA00022741"/>
    </source>
</evidence>
<evidence type="ECO:0000313" key="5">
    <source>
        <dbReference type="EMBL" id="RKH56234.1"/>
    </source>
</evidence>
<dbReference type="AlphaFoldDB" id="A0A3A8PY11"/>
<dbReference type="Proteomes" id="UP000272888">
    <property type="component" value="Unassembled WGS sequence"/>
</dbReference>
<keyword evidence="6" id="KW-1185">Reference proteome</keyword>
<dbReference type="RefSeq" id="WP_120645045.1">
    <property type="nucleotide sequence ID" value="NZ_RAWB01000216.1"/>
</dbReference>
<evidence type="ECO:0000259" key="4">
    <source>
        <dbReference type="Pfam" id="PF00501"/>
    </source>
</evidence>
<evidence type="ECO:0000256" key="2">
    <source>
        <dbReference type="ARBA" id="ARBA00022840"/>
    </source>
</evidence>
<dbReference type="Gene3D" id="3.30.300.30">
    <property type="match status" value="1"/>
</dbReference>
<evidence type="ECO:0000256" key="3">
    <source>
        <dbReference type="ARBA" id="ARBA00024484"/>
    </source>
</evidence>
<evidence type="ECO:0000313" key="6">
    <source>
        <dbReference type="Proteomes" id="UP000272888"/>
    </source>
</evidence>
<name>A0A3A8PY11_9BACT</name>
<comment type="caution">
    <text evidence="5">The sequence shown here is derived from an EMBL/GenBank/DDBJ whole genome shotgun (WGS) entry which is preliminary data.</text>
</comment>
<accession>A0A3A8PY11</accession>
<dbReference type="SUPFAM" id="SSF56801">
    <property type="entry name" value="Acetyl-CoA synthetase-like"/>
    <property type="match status" value="1"/>
</dbReference>
<keyword evidence="2" id="KW-0067">ATP-binding</keyword>
<protein>
    <recommendedName>
        <fullName evidence="4">AMP-dependent synthetase/ligase domain-containing protein</fullName>
    </recommendedName>
</protein>
<dbReference type="Pfam" id="PF23562">
    <property type="entry name" value="AMP-binding_C_3"/>
    <property type="match status" value="1"/>
</dbReference>
<dbReference type="InterPro" id="IPR042099">
    <property type="entry name" value="ANL_N_sf"/>
</dbReference>
<reference evidence="6" key="1">
    <citation type="submission" date="2018-09" db="EMBL/GenBank/DDBJ databases">
        <authorList>
            <person name="Livingstone P.G."/>
            <person name="Whitworth D.E."/>
        </authorList>
    </citation>
    <scope>NUCLEOTIDE SEQUENCE [LARGE SCALE GENOMIC DNA]</scope>
    <source>
        <strain evidence="6">CA051B</strain>
    </source>
</reference>
<dbReference type="InterPro" id="IPR000873">
    <property type="entry name" value="AMP-dep_synth/lig_dom"/>
</dbReference>
<dbReference type="Gene3D" id="3.40.50.12780">
    <property type="entry name" value="N-terminal domain of ligase-like"/>
    <property type="match status" value="1"/>
</dbReference>
<dbReference type="InterPro" id="IPR045851">
    <property type="entry name" value="AMP-bd_C_sf"/>
</dbReference>
<dbReference type="EMBL" id="RAWB01000216">
    <property type="protein sequence ID" value="RKH56234.1"/>
    <property type="molecule type" value="Genomic_DNA"/>
</dbReference>
<comment type="catalytic activity">
    <reaction evidence="3">
        <text>a long-chain fatty acid + ATP + CoA = a long-chain fatty acyl-CoA + AMP + diphosphate</text>
        <dbReference type="Rhea" id="RHEA:15421"/>
        <dbReference type="ChEBI" id="CHEBI:30616"/>
        <dbReference type="ChEBI" id="CHEBI:33019"/>
        <dbReference type="ChEBI" id="CHEBI:57287"/>
        <dbReference type="ChEBI" id="CHEBI:57560"/>
        <dbReference type="ChEBI" id="CHEBI:83139"/>
        <dbReference type="ChEBI" id="CHEBI:456215"/>
        <dbReference type="EC" id="6.2.1.3"/>
    </reaction>
    <physiologicalReaction direction="left-to-right" evidence="3">
        <dbReference type="Rhea" id="RHEA:15422"/>
    </physiologicalReaction>
</comment>